<dbReference type="RefSeq" id="WP_344824659.1">
    <property type="nucleotide sequence ID" value="NZ_BAAAUV010000004.1"/>
</dbReference>
<organism evidence="12 13">
    <name type="scientific">Actinocorallia longicatena</name>
    <dbReference type="NCBI Taxonomy" id="111803"/>
    <lineage>
        <taxon>Bacteria</taxon>
        <taxon>Bacillati</taxon>
        <taxon>Actinomycetota</taxon>
        <taxon>Actinomycetes</taxon>
        <taxon>Streptosporangiales</taxon>
        <taxon>Thermomonosporaceae</taxon>
        <taxon>Actinocorallia</taxon>
    </lineage>
</organism>
<dbReference type="Gene3D" id="1.20.120.640">
    <property type="entry name" value="Anticodon-binding domain of a subclass of class I aminoacyl-tRNA synthetases"/>
    <property type="match status" value="1"/>
</dbReference>
<dbReference type="InterPro" id="IPR024909">
    <property type="entry name" value="Cys-tRNA/MSH_ligase"/>
</dbReference>
<evidence type="ECO:0000256" key="4">
    <source>
        <dbReference type="ARBA" id="ARBA00022598"/>
    </source>
</evidence>
<comment type="cofactor">
    <cofactor evidence="10">
        <name>Zn(2+)</name>
        <dbReference type="ChEBI" id="CHEBI:29105"/>
    </cofactor>
    <text evidence="10">Binds 1 zinc ion per subunit.</text>
</comment>
<feature type="short sequence motif" description="'ERGGDP' region" evidence="10">
    <location>
        <begin position="188"/>
        <end position="193"/>
    </location>
</feature>
<feature type="binding site" evidence="10">
    <location>
        <begin position="86"/>
        <end position="88"/>
    </location>
    <ligand>
        <name>L-cysteinyl-5'-AMP</name>
        <dbReference type="ChEBI" id="CHEBI:144924"/>
    </ligand>
</feature>
<dbReference type="SUPFAM" id="SSF52374">
    <property type="entry name" value="Nucleotidylyl transferase"/>
    <property type="match status" value="1"/>
</dbReference>
<evidence type="ECO:0000256" key="10">
    <source>
        <dbReference type="HAMAP-Rule" id="MF_01697"/>
    </source>
</evidence>
<gene>
    <name evidence="10 12" type="primary">mshC</name>
    <name evidence="12" type="ORF">GCM10010468_18180</name>
</gene>
<keyword evidence="6 10" id="KW-0547">Nucleotide-binding</keyword>
<proteinExistence type="inferred from homology"/>
<comment type="caution">
    <text evidence="12">The sequence shown here is derived from an EMBL/GenBank/DDBJ whole genome shotgun (WGS) entry which is preliminary data.</text>
</comment>
<protein>
    <recommendedName>
        <fullName evidence="10">L-cysteine:1D-myo-inositol 2-amino-2-deoxy-alpha-D-glucopyranoside ligase</fullName>
        <shortName evidence="10">L-Cys:GlcN-Ins ligase</shortName>
        <ecNumber evidence="10">6.3.1.13</ecNumber>
    </recommendedName>
    <alternativeName>
        <fullName evidence="10">Mycothiol ligase</fullName>
        <shortName evidence="10">MSH ligase</shortName>
    </alternativeName>
</protein>
<dbReference type="PRINTS" id="PR00983">
    <property type="entry name" value="TRNASYNTHCYS"/>
</dbReference>
<keyword evidence="13" id="KW-1185">Reference proteome</keyword>
<feature type="domain" description="tRNA synthetases class I catalytic" evidence="11">
    <location>
        <begin position="41"/>
        <end position="338"/>
    </location>
</feature>
<keyword evidence="4 10" id="KW-0436">Ligase</keyword>
<dbReference type="InterPro" id="IPR017812">
    <property type="entry name" value="Mycothiol_ligase_MshC"/>
</dbReference>
<dbReference type="Pfam" id="PF01406">
    <property type="entry name" value="tRNA-synt_1e"/>
    <property type="match status" value="1"/>
</dbReference>
<accession>A0ABP6Q7J7</accession>
<feature type="binding site" evidence="10">
    <location>
        <position position="284"/>
    </location>
    <ligand>
        <name>L-cysteinyl-5'-AMP</name>
        <dbReference type="ChEBI" id="CHEBI:144924"/>
    </ligand>
</feature>
<comment type="subunit">
    <text evidence="3 10">Monomer.</text>
</comment>
<dbReference type="EC" id="6.3.1.13" evidence="10"/>
<dbReference type="InterPro" id="IPR032678">
    <property type="entry name" value="tRNA-synt_1_cat_dom"/>
</dbReference>
<dbReference type="PANTHER" id="PTHR10890">
    <property type="entry name" value="CYSTEINYL-TRNA SYNTHETASE"/>
    <property type="match status" value="1"/>
</dbReference>
<feature type="binding site" evidence="10">
    <location>
        <begin position="48"/>
        <end position="51"/>
    </location>
    <ligand>
        <name>L-cysteinyl-5'-AMP</name>
        <dbReference type="ChEBI" id="CHEBI:144924"/>
    </ligand>
</feature>
<reference evidence="13" key="1">
    <citation type="journal article" date="2019" name="Int. J. Syst. Evol. Microbiol.">
        <title>The Global Catalogue of Microorganisms (GCM) 10K type strain sequencing project: providing services to taxonomists for standard genome sequencing and annotation.</title>
        <authorList>
            <consortium name="The Broad Institute Genomics Platform"/>
            <consortium name="The Broad Institute Genome Sequencing Center for Infectious Disease"/>
            <person name="Wu L."/>
            <person name="Ma J."/>
        </authorList>
    </citation>
    <scope>NUCLEOTIDE SEQUENCE [LARGE SCALE GENOMIC DNA]</scope>
    <source>
        <strain evidence="13">JCM 9377</strain>
    </source>
</reference>
<name>A0ABP6Q7J7_9ACTN</name>
<feature type="binding site" evidence="10">
    <location>
        <position position="257"/>
    </location>
    <ligand>
        <name>Zn(2+)</name>
        <dbReference type="ChEBI" id="CHEBI:29105"/>
    </ligand>
</feature>
<dbReference type="NCBIfam" id="TIGR03447">
    <property type="entry name" value="mycothiol_MshC"/>
    <property type="match status" value="1"/>
</dbReference>
<evidence type="ECO:0000256" key="7">
    <source>
        <dbReference type="ARBA" id="ARBA00022833"/>
    </source>
</evidence>
<dbReference type="GO" id="GO:0016874">
    <property type="term" value="F:ligase activity"/>
    <property type="evidence" value="ECO:0007669"/>
    <property type="project" value="UniProtKB-KW"/>
</dbReference>
<keyword evidence="7 10" id="KW-0862">Zinc</keyword>
<comment type="function">
    <text evidence="1 10">Catalyzes the ATP-dependent condensation of GlcN-Ins and L-cysteine to form L-Cys-GlcN-Ins.</text>
</comment>
<evidence type="ECO:0000256" key="2">
    <source>
        <dbReference type="ARBA" id="ARBA00007723"/>
    </source>
</evidence>
<dbReference type="CDD" id="cd00672">
    <property type="entry name" value="CysRS_core"/>
    <property type="match status" value="1"/>
</dbReference>
<dbReference type="PANTHER" id="PTHR10890:SF3">
    <property type="entry name" value="CYSTEINE--TRNA LIGASE, CYTOPLASMIC"/>
    <property type="match status" value="1"/>
</dbReference>
<feature type="short sequence motif" description="'KMSKS' region" evidence="10">
    <location>
        <begin position="290"/>
        <end position="294"/>
    </location>
</feature>
<dbReference type="InterPro" id="IPR014729">
    <property type="entry name" value="Rossmann-like_a/b/a_fold"/>
</dbReference>
<dbReference type="EMBL" id="BAAAUV010000004">
    <property type="protein sequence ID" value="GAA3203873.1"/>
    <property type="molecule type" value="Genomic_DNA"/>
</dbReference>
<evidence type="ECO:0000313" key="13">
    <source>
        <dbReference type="Proteomes" id="UP001501237"/>
    </source>
</evidence>
<evidence type="ECO:0000256" key="8">
    <source>
        <dbReference type="ARBA" id="ARBA00022840"/>
    </source>
</evidence>
<feature type="binding site" evidence="10">
    <location>
        <position position="63"/>
    </location>
    <ligand>
        <name>L-cysteinyl-5'-AMP</name>
        <dbReference type="ChEBI" id="CHEBI:144924"/>
    </ligand>
</feature>
<evidence type="ECO:0000313" key="12">
    <source>
        <dbReference type="EMBL" id="GAA3203873.1"/>
    </source>
</evidence>
<sequence length="409" mass="44185">MRSWSSPDVPRLTDLGLPGPGPALRVYDSGTRSVRETTPGETARMYVCGITPYDATHMGHANTYVAFDLVGRVWRDAGHEVLYVQNATDVDDPLLERAEATGVDWRDLAEREIELFREDMTALRVLAPAHYIGAVEAIPMIIEMISDLKARGVTYDLDGDLYFPVEADPDFGQVSGLGAEEMLALFAERGGDPGREGKKDPLDALLWLAQRPGEPGWESPFGTGRPGWHIECSAISLRYLGMSFDLEGGGSDLAFPHHEMGASHAQAATGTKPHAHAYVHAGMVGLDGEKMSKSRGNLVFVSKLRRAGVDPMAVRLVLLAHHYRSDWEWTDPQLTAAQERLEAWRAAVARPAAAPAGPLLAEVRAAMSDDLDAPRALAAIDRWAAAPGTDEAAPGQVRAIADALLGLAL</sequence>
<feature type="short sequence motif" description="'HIGH' region" evidence="10">
    <location>
        <begin position="50"/>
        <end position="60"/>
    </location>
</feature>
<evidence type="ECO:0000256" key="3">
    <source>
        <dbReference type="ARBA" id="ARBA00011245"/>
    </source>
</evidence>
<evidence type="ECO:0000256" key="1">
    <source>
        <dbReference type="ARBA" id="ARBA00003679"/>
    </source>
</evidence>
<dbReference type="HAMAP" id="MF_01697">
    <property type="entry name" value="MshC"/>
    <property type="match status" value="1"/>
</dbReference>
<feature type="binding site" evidence="10">
    <location>
        <begin position="250"/>
        <end position="252"/>
    </location>
    <ligand>
        <name>L-cysteinyl-5'-AMP</name>
        <dbReference type="ChEBI" id="CHEBI:144924"/>
    </ligand>
</feature>
<comment type="catalytic activity">
    <reaction evidence="9 10">
        <text>1D-myo-inositol 2-amino-2-deoxy-alpha-D-glucopyranoside + L-cysteine + ATP = 1D-myo-inositol 2-(L-cysteinylamino)-2-deoxy-alpha-D-glucopyranoside + AMP + diphosphate + H(+)</text>
        <dbReference type="Rhea" id="RHEA:26176"/>
        <dbReference type="ChEBI" id="CHEBI:15378"/>
        <dbReference type="ChEBI" id="CHEBI:30616"/>
        <dbReference type="ChEBI" id="CHEBI:33019"/>
        <dbReference type="ChEBI" id="CHEBI:35235"/>
        <dbReference type="ChEBI" id="CHEBI:58886"/>
        <dbReference type="ChEBI" id="CHEBI:58887"/>
        <dbReference type="ChEBI" id="CHEBI:456215"/>
        <dbReference type="EC" id="6.3.1.13"/>
    </reaction>
</comment>
<evidence type="ECO:0000256" key="9">
    <source>
        <dbReference type="ARBA" id="ARBA00048350"/>
    </source>
</evidence>
<evidence type="ECO:0000259" key="11">
    <source>
        <dbReference type="Pfam" id="PF01406"/>
    </source>
</evidence>
<evidence type="ECO:0000256" key="6">
    <source>
        <dbReference type="ARBA" id="ARBA00022741"/>
    </source>
</evidence>
<keyword evidence="8 10" id="KW-0067">ATP-binding</keyword>
<keyword evidence="5 10" id="KW-0479">Metal-binding</keyword>
<evidence type="ECO:0000256" key="5">
    <source>
        <dbReference type="ARBA" id="ARBA00022723"/>
    </source>
</evidence>
<feature type="binding site" evidence="10">
    <location>
        <position position="232"/>
    </location>
    <ligand>
        <name>Zn(2+)</name>
        <dbReference type="ChEBI" id="CHEBI:29105"/>
    </ligand>
</feature>
<dbReference type="Proteomes" id="UP001501237">
    <property type="component" value="Unassembled WGS sequence"/>
</dbReference>
<feature type="binding site" evidence="10">
    <location>
        <position position="48"/>
    </location>
    <ligand>
        <name>Zn(2+)</name>
        <dbReference type="ChEBI" id="CHEBI:29105"/>
    </ligand>
</feature>
<dbReference type="Gene3D" id="3.40.50.620">
    <property type="entry name" value="HUPs"/>
    <property type="match status" value="1"/>
</dbReference>
<comment type="similarity">
    <text evidence="2 10">Belongs to the class-I aminoacyl-tRNA synthetase family. MshC subfamily.</text>
</comment>
<feature type="binding site" evidence="10">
    <location>
        <position position="228"/>
    </location>
    <ligand>
        <name>L-cysteinyl-5'-AMP</name>
        <dbReference type="ChEBI" id="CHEBI:144924"/>
    </ligand>
</feature>